<dbReference type="STRING" id="7227.FBpp0073745"/>
<reference evidence="1 3" key="4">
    <citation type="journal article" date="2002" name="Genome Biol.">
        <title>The transposable elements of the Drosophila melanogaster euchromatin: a genomics perspective.</title>
        <authorList>
            <person name="Kaminker J.S."/>
            <person name="Bergman C.M."/>
            <person name="Kronmiller B."/>
            <person name="Carlson J."/>
            <person name="Svirskas R."/>
            <person name="Patel S."/>
            <person name="Frise E."/>
            <person name="Wheeler D.A."/>
            <person name="Lewis S.E."/>
            <person name="Rubin G.M."/>
            <person name="Ashburner M."/>
            <person name="Celniker S.E."/>
        </authorList>
    </citation>
    <scope>NUCLEOTIDE SEQUENCE [LARGE SCALE GENOMIC DNA]</scope>
    <source>
        <strain evidence="3">Berkeley</strain>
    </source>
</reference>
<proteinExistence type="predicted"/>
<organism evidence="1 3">
    <name type="scientific">Drosophila melanogaster</name>
    <name type="common">Fruit fly</name>
    <dbReference type="NCBI Taxonomy" id="7227"/>
    <lineage>
        <taxon>Eukaryota</taxon>
        <taxon>Metazoa</taxon>
        <taxon>Ecdysozoa</taxon>
        <taxon>Arthropoda</taxon>
        <taxon>Hexapoda</taxon>
        <taxon>Insecta</taxon>
        <taxon>Pterygota</taxon>
        <taxon>Neoptera</taxon>
        <taxon>Endopterygota</taxon>
        <taxon>Diptera</taxon>
        <taxon>Brachycera</taxon>
        <taxon>Muscomorpha</taxon>
        <taxon>Ephydroidea</taxon>
        <taxon>Drosophilidae</taxon>
        <taxon>Drosophila</taxon>
        <taxon>Sophophora</taxon>
    </lineage>
</organism>
<name>Q9VY57_DROME</name>
<dbReference type="VEuPathDB" id="VectorBase:FBgn0030544"/>
<dbReference type="eggNOG" id="ENOG502TCC7">
    <property type="taxonomic scope" value="Eukaryota"/>
</dbReference>
<reference evidence="1 3" key="8">
    <citation type="journal article" date="2007" name="Science">
        <title>Sequence finishing and mapping of Drosophila melanogaster heterochromatin.</title>
        <authorList>
            <person name="Hoskins R.A."/>
            <person name="Carlson J.W."/>
            <person name="Kennedy C."/>
            <person name="Acevedo D."/>
            <person name="Evans-Holm M."/>
            <person name="Frise E."/>
            <person name="Wan K.H."/>
            <person name="Park S."/>
            <person name="Mendez-Lago M."/>
            <person name="Rossi F."/>
            <person name="Villasante A."/>
            <person name="Dimitri P."/>
            <person name="Karpen G.H."/>
            <person name="Celniker S.E."/>
        </authorList>
    </citation>
    <scope>NUCLEOTIDE SEQUENCE [LARGE SCALE GENOMIC DNA]</scope>
    <source>
        <strain evidence="3">Berkeley</strain>
    </source>
</reference>
<dbReference type="EMBL" id="AE014298">
    <property type="protein sequence ID" value="AAF48348.1"/>
    <property type="molecule type" value="Genomic_DNA"/>
</dbReference>
<reference evidence="1 3" key="10">
    <citation type="journal article" date="2015" name="G3 (Bethesda)">
        <title>Gene Model Annotations for Drosophila melanogaster: The Rule-Benders.</title>
        <authorList>
            <consortium name="FlyBase Consortium"/>
            <person name="Crosby M.A."/>
            <person name="Gramates L.S."/>
            <person name="Dos Santos G."/>
            <person name="Matthews B.B."/>
            <person name="St Pierre S.E."/>
            <person name="Zhou P."/>
            <person name="Schroeder A.J."/>
            <person name="Falls K."/>
            <person name="Emmert D.B."/>
            <person name="Russo S.M."/>
            <person name="Gelbart W.M."/>
            <person name="null"/>
        </authorList>
    </citation>
    <scope>NUCLEOTIDE SEQUENCE [LARGE SCALE GENOMIC DNA]</scope>
    <source>
        <strain evidence="3">Berkeley</strain>
    </source>
</reference>
<dbReference type="Bgee" id="FBgn0030544">
    <property type="expression patterns" value="Expressed in interfollicle cell in ovary and 7 other cell types or tissues"/>
</dbReference>
<dbReference type="AlphaFoldDB" id="Q9VY57"/>
<reference evidence="1 3" key="7">
    <citation type="journal article" date="2007" name="Science">
        <title>The Release 5.1 annotation of Drosophila melanogaster heterochromatin.</title>
        <authorList>
            <person name="Smith C.D."/>
            <person name="Shu S."/>
            <person name="Mungall C.J."/>
            <person name="Karpen G.H."/>
        </authorList>
    </citation>
    <scope>NUCLEOTIDE SEQUENCE [LARGE SCALE GENOMIC DNA]</scope>
    <source>
        <strain evidence="3">Berkeley</strain>
    </source>
</reference>
<dbReference type="RefSeq" id="NP_572944.1">
    <property type="nucleotide sequence ID" value="NM_132716.3"/>
</dbReference>
<reference evidence="1 3" key="11">
    <citation type="journal article" date="2015" name="Genome Res.">
        <title>The Release 6 reference sequence of the Drosophila melanogaster genome.</title>
        <authorList>
            <person name="Hoskins R.A."/>
            <person name="Carlson J.W."/>
            <person name="Wan K.H."/>
            <person name="Park S."/>
            <person name="Mendez I."/>
            <person name="Galle S.E."/>
            <person name="Booth B.W."/>
            <person name="Pfeiffer B.D."/>
            <person name="George R.A."/>
            <person name="Svirskas R."/>
            <person name="Krzywinski M."/>
            <person name="Schein J."/>
            <person name="Accardo M.C."/>
            <person name="Damia E."/>
            <person name="Messina G."/>
            <person name="Mendez-Lago M."/>
            <person name="de Pablos B."/>
            <person name="Demakova O.V."/>
            <person name="Andreyeva E.N."/>
            <person name="Boldyreva L.V."/>
            <person name="Marra M."/>
            <person name="Carvalho A.B."/>
            <person name="Dimitri P."/>
            <person name="Villasante A."/>
            <person name="Zhimulev I.F."/>
            <person name="Rubin G.M."/>
            <person name="Karpen G.H."/>
            <person name="Celniker S.E."/>
        </authorList>
    </citation>
    <scope>NUCLEOTIDE SEQUENCE [LARGE SCALE GENOMIC DNA]</scope>
    <source>
        <strain evidence="3">Berkeley</strain>
    </source>
</reference>
<sequence>MDQQQLIASVHPVHTQLQEFQSSQATHRAYPKVPAMNSVTVLAIFAASLAFCAGDVSHLSRSYLPPLSGGYSGYSSGYSSYPSYSSGSGYYSGGGSYASPIISSSYKNYAVPQYTTYATPSRTYLPANAGYTGYSGYSGYSGYNGLDTKYGSNGGYVY</sequence>
<protein>
    <submittedName>
        <fullName evidence="1">Uncharacterized protein, isoform A</fullName>
    </submittedName>
</protein>
<reference evidence="1 3" key="2">
    <citation type="journal article" date="2002" name="Genome Biol.">
        <title>Finishing a whole-genome shotgun: release 3 of the Drosophila melanogaster euchromatic genome sequence.</title>
        <authorList>
            <person name="Celniker S.E."/>
            <person name="Wheeler D.A."/>
            <person name="Kronmiller B."/>
            <person name="Carlson J.W."/>
            <person name="Halpern A."/>
            <person name="Patel S."/>
            <person name="Adams M."/>
            <person name="Champe M."/>
            <person name="Dugan S.P."/>
            <person name="Frise E."/>
            <person name="Hodgson A."/>
            <person name="George R.A."/>
            <person name="Hoskins R.A."/>
            <person name="Laverty T."/>
            <person name="Muzny D.M."/>
            <person name="Nelson C.R."/>
            <person name="Pacleb J.M."/>
            <person name="Park S."/>
            <person name="Pfeiffer B.D."/>
            <person name="Richards S."/>
            <person name="Sodergren E.J."/>
            <person name="Svirskas R."/>
            <person name="Tabor P.E."/>
            <person name="Wan K."/>
            <person name="Stapleton M."/>
            <person name="Sutton G.G."/>
            <person name="Venter C."/>
            <person name="Weinstock G."/>
            <person name="Scherer S.E."/>
            <person name="Myers E.W."/>
            <person name="Gibbs R.A."/>
            <person name="Rubin G.M."/>
        </authorList>
    </citation>
    <scope>NUCLEOTIDE SEQUENCE [LARGE SCALE GENOMIC DNA]</scope>
    <source>
        <strain evidence="3">Berkeley</strain>
    </source>
</reference>
<dbReference type="BioGRID-ORCS" id="32366">
    <property type="hits" value="0 hits in 1 CRISPR screen"/>
</dbReference>
<dbReference type="OMA" id="YNSYATP"/>
<dbReference type="InParanoid" id="Q9VY57"/>
<accession>Q9VY57</accession>
<dbReference type="UCSC" id="CG13403-RA">
    <property type="organism name" value="d. melanogaster"/>
</dbReference>
<reference evidence="1 3" key="3">
    <citation type="journal article" date="2002" name="Genome Biol.">
        <title>Annotation of the Drosophila melanogaster euchromatic genome: a systematic review.</title>
        <authorList>
            <person name="Misra S."/>
            <person name="Crosby M.A."/>
            <person name="Mungall C.J."/>
            <person name="Matthews B.B."/>
            <person name="Campbell K.S."/>
            <person name="Hradecky P."/>
            <person name="Huang Y."/>
            <person name="Kaminker J.S."/>
            <person name="Millburn G.H."/>
            <person name="Prochnik S.E."/>
            <person name="Smith C.D."/>
            <person name="Tupy J.L."/>
            <person name="Whitfied E.J."/>
            <person name="Bayraktaroglu L."/>
            <person name="Berman B.P."/>
            <person name="Bettencourt B.R."/>
            <person name="Celniker S.E."/>
            <person name="de Grey A.D."/>
            <person name="Drysdale R.A."/>
            <person name="Harris N.L."/>
            <person name="Richter J."/>
            <person name="Russo S."/>
            <person name="Schroeder A.J."/>
            <person name="Shu S.Q."/>
            <person name="Stapleton M."/>
            <person name="Yamada C."/>
            <person name="Ashburner M."/>
            <person name="Gelbart W.M."/>
            <person name="Rubin G.M."/>
            <person name="Lewis S.E."/>
        </authorList>
    </citation>
    <scope>GENOME REANNOTATION</scope>
    <source>
        <strain evidence="3">Berkeley</strain>
    </source>
</reference>
<evidence type="ECO:0000313" key="1">
    <source>
        <dbReference type="EMBL" id="AAF48348.1"/>
    </source>
</evidence>
<dbReference type="PhylomeDB" id="Q9VY57"/>
<dbReference type="GlyGen" id="Q9VY57">
    <property type="glycosylation" value="1 site"/>
</dbReference>
<dbReference type="FlyBase" id="FBgn0030544">
    <property type="gene designation" value="CG13403"/>
</dbReference>
<reference evidence="1 3" key="5">
    <citation type="journal article" date="2002" name="Genome Biol.">
        <title>Heterochromatic sequences in a Drosophila whole-genome shotgun assembly.</title>
        <authorList>
            <person name="Hoskins R.A."/>
            <person name="Smith C.D."/>
            <person name="Carlson J.W."/>
            <person name="Carvalho A.B."/>
            <person name="Halpern A."/>
            <person name="Kaminker J.S."/>
            <person name="Kennedy C."/>
            <person name="Mungall C.J."/>
            <person name="Sullivan B.A."/>
            <person name="Sutton G.G."/>
            <person name="Yasuhara J.C."/>
            <person name="Wakimoto B.T."/>
            <person name="Myers E.W."/>
            <person name="Celniker S.E."/>
            <person name="Rubin G.M."/>
            <person name="Karpen G.H."/>
        </authorList>
    </citation>
    <scope>NUCLEOTIDE SEQUENCE [LARGE SCALE GENOMIC DNA]</scope>
    <source>
        <strain evidence="3">Berkeley</strain>
    </source>
</reference>
<dbReference type="AGR" id="FB:FBgn0030544"/>
<reference evidence="1 3" key="1">
    <citation type="journal article" date="2000" name="Science">
        <title>The genome sequence of Drosophila melanogaster.</title>
        <authorList>
            <person name="Adams M.D."/>
            <person name="Celniker S.E."/>
            <person name="Holt R.A."/>
            <person name="Evans C.A."/>
            <person name="Gocayne J.D."/>
            <person name="Amanatides P.G."/>
            <person name="Scherer S.E."/>
            <person name="Li P.W."/>
            <person name="Hoskins R.A."/>
            <person name="Galle R.F."/>
            <person name="George R.A."/>
            <person name="Lewis S.E."/>
            <person name="Richards S."/>
            <person name="Ashburner M."/>
            <person name="Henderson S.N."/>
            <person name="Sutton G.G."/>
            <person name="Wortman J.R."/>
            <person name="Yandell M.D."/>
            <person name="Zhang Q."/>
            <person name="Chen L.X."/>
            <person name="Brandon R.C."/>
            <person name="Rogers Y.H."/>
            <person name="Blazej R.G."/>
            <person name="Champe M."/>
            <person name="Pfeiffer B.D."/>
            <person name="Wan K.H."/>
            <person name="Doyle C."/>
            <person name="Baxter E.G."/>
            <person name="Helt G."/>
            <person name="Nelson C.R."/>
            <person name="Gabor G.L."/>
            <person name="Abril J.F."/>
            <person name="Agbayani A."/>
            <person name="An H.J."/>
            <person name="Andrews-Pfannkoch C."/>
            <person name="Baldwin D."/>
            <person name="Ballew R.M."/>
            <person name="Basu A."/>
            <person name="Baxendale J."/>
            <person name="Bayraktaroglu L."/>
            <person name="Beasley E.M."/>
            <person name="Beeson K.Y."/>
            <person name="Benos P.V."/>
            <person name="Berman B.P."/>
            <person name="Bhandari D."/>
            <person name="Bolshakov S."/>
            <person name="Borkova D."/>
            <person name="Botchan M.R."/>
            <person name="Bouck J."/>
            <person name="Brokstein P."/>
            <person name="Brottier P."/>
            <person name="Burtis K.C."/>
            <person name="Busam D.A."/>
            <person name="Butler H."/>
            <person name="Cadieu E."/>
            <person name="Center A."/>
            <person name="Chandra I."/>
            <person name="Cherry J.M."/>
            <person name="Cawley S."/>
            <person name="Dahlke C."/>
            <person name="Davenport L.B."/>
            <person name="Davies P."/>
            <person name="de Pablos B."/>
            <person name="Delcher A."/>
            <person name="Deng Z."/>
            <person name="Mays A.D."/>
            <person name="Dew I."/>
            <person name="Dietz S.M."/>
            <person name="Dodson K."/>
            <person name="Doup L.E."/>
            <person name="Downes M."/>
            <person name="Dugan-Rocha S."/>
            <person name="Dunkov B.C."/>
            <person name="Dunn P."/>
            <person name="Durbin K.J."/>
            <person name="Evangelista C.C."/>
            <person name="Ferraz C."/>
            <person name="Ferriera S."/>
            <person name="Fleischmann W."/>
            <person name="Fosler C."/>
            <person name="Gabrielian A.E."/>
            <person name="Garg N.S."/>
            <person name="Gelbart W.M."/>
            <person name="Glasser K."/>
            <person name="Glodek A."/>
            <person name="Gong F."/>
            <person name="Gorrell J.H."/>
            <person name="Gu Z."/>
            <person name="Guan P."/>
            <person name="Harris M."/>
            <person name="Harris N.L."/>
            <person name="Harvey D."/>
            <person name="Heiman T.J."/>
            <person name="Hernandez J.R."/>
            <person name="Houck J."/>
            <person name="Hostin D."/>
            <person name="Houston K.A."/>
            <person name="Howland T.J."/>
            <person name="Wei M.H."/>
            <person name="Ibegwam C."/>
            <person name="Jalali M."/>
            <person name="Kalush F."/>
            <person name="Karpen G.H."/>
            <person name="Ke Z."/>
            <person name="Kennison J.A."/>
            <person name="Ketchum K.A."/>
            <person name="Kimmel B.E."/>
            <person name="Kodira C.D."/>
            <person name="Kraft C."/>
            <person name="Kravitz S."/>
            <person name="Kulp D."/>
            <person name="Lai Z."/>
            <person name="Lasko P."/>
            <person name="Lei Y."/>
            <person name="Levitsky A.A."/>
            <person name="Li J."/>
            <person name="Li Z."/>
            <person name="Liang Y."/>
            <person name="Lin X."/>
            <person name="Liu X."/>
            <person name="Mattei B."/>
            <person name="McIntosh T.C."/>
            <person name="McLeod M.P."/>
            <person name="McPherson D."/>
            <person name="Merkulov G."/>
            <person name="Milshina N.V."/>
            <person name="Mobarry C."/>
            <person name="Morris J."/>
            <person name="Moshrefi A."/>
            <person name="Mount S.M."/>
            <person name="Moy M."/>
            <person name="Murphy B."/>
            <person name="Murphy L."/>
            <person name="Muzny D.M."/>
            <person name="Nelson D.L."/>
            <person name="Nelson D.R."/>
            <person name="Nelson K.A."/>
            <person name="Nixon K."/>
            <person name="Nusskern D.R."/>
            <person name="Pacleb J.M."/>
            <person name="Palazzolo M."/>
            <person name="Pittman G.S."/>
            <person name="Pan S."/>
            <person name="Pollard J."/>
            <person name="Puri V."/>
            <person name="Reese M.G."/>
            <person name="Reinert K."/>
            <person name="Remington K."/>
            <person name="Saunders R.D."/>
            <person name="Scheeler F."/>
            <person name="Shen H."/>
            <person name="Shue B.C."/>
            <person name="Siden-Kiamos I."/>
            <person name="Simpson M."/>
            <person name="Skupski M.P."/>
            <person name="Smith T."/>
            <person name="Spier E."/>
            <person name="Spradling A.C."/>
            <person name="Stapleton M."/>
            <person name="Strong R."/>
            <person name="Sun E."/>
            <person name="Svirskas R."/>
            <person name="Tector C."/>
            <person name="Turner R."/>
            <person name="Venter E."/>
            <person name="Wang A.H."/>
            <person name="Wang X."/>
            <person name="Wang Z.Y."/>
            <person name="Wassarman D.A."/>
            <person name="Weinstock G.M."/>
            <person name="Weissenbach J."/>
            <person name="Williams S.M."/>
            <person name="WoodageT"/>
            <person name="Worley K.C."/>
            <person name="Wu D."/>
            <person name="Yang S."/>
            <person name="Yao Q.A."/>
            <person name="Ye J."/>
            <person name="Yeh R.F."/>
            <person name="Zaveri J.S."/>
            <person name="Zhan M."/>
            <person name="Zhang G."/>
            <person name="Zhao Q."/>
            <person name="Zheng L."/>
            <person name="Zheng X.H."/>
            <person name="Zhong F.N."/>
            <person name="Zhong W."/>
            <person name="Zhou X."/>
            <person name="Zhu S."/>
            <person name="Zhu X."/>
            <person name="Smith H.O."/>
            <person name="Gibbs R.A."/>
            <person name="Myers E.W."/>
            <person name="Rubin G.M."/>
            <person name="Venter J.C."/>
        </authorList>
    </citation>
    <scope>NUCLEOTIDE SEQUENCE [LARGE SCALE GENOMIC DNA]</scope>
    <source>
        <strain evidence="3">Berkeley</strain>
    </source>
</reference>
<dbReference type="OrthoDB" id="7868114at2759"/>
<dbReference type="Proteomes" id="UP000000803">
    <property type="component" value="Chromosome X"/>
</dbReference>
<reference evidence="1 3" key="6">
    <citation type="journal article" date="2005" name="PLoS Comput. Biol.">
        <title>Combined evidence annotation of transposable elements in genome sequences.</title>
        <authorList>
            <person name="Quesneville H."/>
            <person name="Bergman C.M."/>
            <person name="Andrieu O."/>
            <person name="Autard D."/>
            <person name="Nouaud D."/>
            <person name="Ashburner M."/>
            <person name="Anxolabehere D."/>
        </authorList>
    </citation>
    <scope>NUCLEOTIDE SEQUENCE [LARGE SCALE GENOMIC DNA]</scope>
    <source>
        <strain evidence="3">Berkeley</strain>
    </source>
</reference>
<dbReference type="GeneID" id="32366"/>
<dbReference type="ExpressionAtlas" id="Q9VY57">
    <property type="expression patterns" value="baseline and differential"/>
</dbReference>
<gene>
    <name evidence="1" type="primary">Dmel\CG13403</name>
    <name evidence="1 2" type="ORF">CG13403</name>
    <name evidence="1" type="ORF">Dmel_CG13403</name>
</gene>
<keyword evidence="3" id="KW-1185">Reference proteome</keyword>
<dbReference type="PaxDb" id="7227-FBpp0073745"/>
<evidence type="ECO:0000313" key="3">
    <source>
        <dbReference type="Proteomes" id="UP000000803"/>
    </source>
</evidence>
<evidence type="ECO:0000313" key="2">
    <source>
        <dbReference type="FlyBase" id="FBgn0030544"/>
    </source>
</evidence>
<reference evidence="1 3" key="9">
    <citation type="journal article" date="2015" name="G3 (Bethesda)">
        <title>Gene Model Annotations for Drosophila melanogaster: Impact of High-Throughput Data.</title>
        <authorList>
            <consortium name="FlyBase Consortium"/>
            <person name="Matthews B.B."/>
            <person name="Dos Santos G."/>
            <person name="Crosby M.A."/>
            <person name="Emmert D.B."/>
            <person name="St Pierre S.E."/>
            <person name="Gramates L.S."/>
            <person name="Zhou P."/>
            <person name="Schroeder A.J."/>
            <person name="Falls K."/>
            <person name="Strelets V."/>
            <person name="Russo S.M."/>
            <person name="Gelbart W.M."/>
            <person name="null"/>
        </authorList>
    </citation>
    <scope>NUCLEOTIDE SEQUENCE [LARGE SCALE GENOMIC DNA]</scope>
    <source>
        <strain evidence="3">Berkeley</strain>
    </source>
</reference>